<dbReference type="SUPFAM" id="SSF116842">
    <property type="entry name" value="XseB-like"/>
    <property type="match status" value="1"/>
</dbReference>
<evidence type="ECO:0000313" key="7">
    <source>
        <dbReference type="EMBL" id="RXZ54052.1"/>
    </source>
</evidence>
<dbReference type="GO" id="GO:0006308">
    <property type="term" value="P:DNA catabolic process"/>
    <property type="evidence" value="ECO:0007669"/>
    <property type="project" value="InterPro"/>
</dbReference>
<dbReference type="RefSeq" id="WP_129424038.1">
    <property type="nucleotide sequence ID" value="NZ_SDPW01000001.1"/>
</dbReference>
<keyword evidence="4" id="KW-0378">Hydrolase</keyword>
<proteinExistence type="inferred from homology"/>
<dbReference type="GO" id="GO:0009318">
    <property type="term" value="C:exodeoxyribonuclease VII complex"/>
    <property type="evidence" value="ECO:0007669"/>
    <property type="project" value="InterPro"/>
</dbReference>
<feature type="region of interest" description="Disordered" evidence="6">
    <location>
        <begin position="63"/>
        <end position="97"/>
    </location>
</feature>
<keyword evidence="8" id="KW-1185">Reference proteome</keyword>
<dbReference type="InterPro" id="IPR003761">
    <property type="entry name" value="Exonuc_VII_S"/>
</dbReference>
<evidence type="ECO:0000256" key="6">
    <source>
        <dbReference type="SAM" id="MobiDB-lite"/>
    </source>
</evidence>
<accession>A0A4Q2K432</accession>
<gene>
    <name evidence="7" type="ORF">ET524_05865</name>
</gene>
<keyword evidence="5" id="KW-0269">Exonuclease</keyword>
<dbReference type="AlphaFoldDB" id="A0A4Q2K432"/>
<comment type="similarity">
    <text evidence="1">Belongs to the XseB family.</text>
</comment>
<dbReference type="GO" id="GO:0008855">
    <property type="term" value="F:exodeoxyribonuclease VII activity"/>
    <property type="evidence" value="ECO:0007669"/>
    <property type="project" value="InterPro"/>
</dbReference>
<sequence>MAYESYESFESVKRRLAEIVDAVSNDDLPLDQALSLYEEAVGLGLRASDLLEQGIDERRCEQALAEEDGGQEGSAQPADAAGQAPAAATDAENPDQE</sequence>
<evidence type="ECO:0000256" key="4">
    <source>
        <dbReference type="ARBA" id="ARBA00022801"/>
    </source>
</evidence>
<comment type="caution">
    <text evidence="7">The sequence shown here is derived from an EMBL/GenBank/DDBJ whole genome shotgun (WGS) entry which is preliminary data.</text>
</comment>
<dbReference type="Gene3D" id="1.10.287.1040">
    <property type="entry name" value="Exonuclease VII, small subunit"/>
    <property type="match status" value="1"/>
</dbReference>
<protein>
    <submittedName>
        <fullName evidence="7">Exodeoxyribonuclease VII small subunit</fullName>
    </submittedName>
</protein>
<keyword evidence="2" id="KW-0963">Cytoplasm</keyword>
<reference evidence="7 8" key="1">
    <citation type="submission" date="2019-01" db="EMBL/GenBank/DDBJ databases">
        <title>Senegalimassilia sp. nov. KGMB04484 isolated human feces.</title>
        <authorList>
            <person name="Han K.-I."/>
            <person name="Kim J.-S."/>
            <person name="Lee K.C."/>
            <person name="Suh M.K."/>
            <person name="Eom M.K."/>
            <person name="Lee J.H."/>
            <person name="Park S.-H."/>
            <person name="Kang S.W."/>
            <person name="Park J.-E."/>
            <person name="Oh B.S."/>
            <person name="Yu S.Y."/>
            <person name="Choi S.-H."/>
            <person name="Lee D.H."/>
            <person name="Yoon H."/>
            <person name="Kim B.-Y."/>
            <person name="Lee J.H."/>
            <person name="Lee J.-S."/>
        </authorList>
    </citation>
    <scope>NUCLEOTIDE SEQUENCE [LARGE SCALE GENOMIC DNA]</scope>
    <source>
        <strain evidence="7 8">KGMB04484</strain>
    </source>
</reference>
<evidence type="ECO:0000313" key="8">
    <source>
        <dbReference type="Proteomes" id="UP000293345"/>
    </source>
</evidence>
<dbReference type="EMBL" id="SDPW01000001">
    <property type="protein sequence ID" value="RXZ54052.1"/>
    <property type="molecule type" value="Genomic_DNA"/>
</dbReference>
<name>A0A4Q2K432_9ACTN</name>
<evidence type="ECO:0000256" key="1">
    <source>
        <dbReference type="ARBA" id="ARBA00009998"/>
    </source>
</evidence>
<feature type="compositionally biased region" description="Low complexity" evidence="6">
    <location>
        <begin position="75"/>
        <end position="91"/>
    </location>
</feature>
<evidence type="ECO:0000256" key="5">
    <source>
        <dbReference type="ARBA" id="ARBA00022839"/>
    </source>
</evidence>
<evidence type="ECO:0000256" key="3">
    <source>
        <dbReference type="ARBA" id="ARBA00022722"/>
    </source>
</evidence>
<dbReference type="Proteomes" id="UP000293345">
    <property type="component" value="Unassembled WGS sequence"/>
</dbReference>
<evidence type="ECO:0000256" key="2">
    <source>
        <dbReference type="ARBA" id="ARBA00022490"/>
    </source>
</evidence>
<organism evidence="7 8">
    <name type="scientific">Senegalimassilia faecalis</name>
    <dbReference type="NCBI Taxonomy" id="2509433"/>
    <lineage>
        <taxon>Bacteria</taxon>
        <taxon>Bacillati</taxon>
        <taxon>Actinomycetota</taxon>
        <taxon>Coriobacteriia</taxon>
        <taxon>Coriobacteriales</taxon>
        <taxon>Coriobacteriaceae</taxon>
        <taxon>Senegalimassilia</taxon>
    </lineage>
</organism>
<dbReference type="Pfam" id="PF02609">
    <property type="entry name" value="Exonuc_VII_S"/>
    <property type="match status" value="1"/>
</dbReference>
<dbReference type="OrthoDB" id="3197360at2"/>
<keyword evidence="3" id="KW-0540">Nuclease</keyword>
<dbReference type="InterPro" id="IPR037004">
    <property type="entry name" value="Exonuc_VII_ssu_sf"/>
</dbReference>